<reference evidence="1 2" key="1">
    <citation type="journal article" date="2022" name="Plant J.">
        <title>Chromosome-level genome of Camellia lanceoleosa provides a valuable resource for understanding genome evolution and self-incompatibility.</title>
        <authorList>
            <person name="Gong W."/>
            <person name="Xiao S."/>
            <person name="Wang L."/>
            <person name="Liao Z."/>
            <person name="Chang Y."/>
            <person name="Mo W."/>
            <person name="Hu G."/>
            <person name="Li W."/>
            <person name="Zhao G."/>
            <person name="Zhu H."/>
            <person name="Hu X."/>
            <person name="Ji K."/>
            <person name="Xiang X."/>
            <person name="Song Q."/>
            <person name="Yuan D."/>
            <person name="Jin S."/>
            <person name="Zhang L."/>
        </authorList>
    </citation>
    <scope>NUCLEOTIDE SEQUENCE [LARGE SCALE GENOMIC DNA]</scope>
    <source>
        <strain evidence="1">SQ_2022a</strain>
    </source>
</reference>
<protein>
    <submittedName>
        <fullName evidence="1">Uncharacterized protein</fullName>
    </submittedName>
</protein>
<accession>A0ACC0J5I7</accession>
<comment type="caution">
    <text evidence="1">The sequence shown here is derived from an EMBL/GenBank/DDBJ whole genome shotgun (WGS) entry which is preliminary data.</text>
</comment>
<name>A0ACC0J5I7_9ERIC</name>
<dbReference type="EMBL" id="CM045758">
    <property type="protein sequence ID" value="KAI8031521.1"/>
    <property type="molecule type" value="Genomic_DNA"/>
</dbReference>
<evidence type="ECO:0000313" key="2">
    <source>
        <dbReference type="Proteomes" id="UP001060215"/>
    </source>
</evidence>
<evidence type="ECO:0000313" key="1">
    <source>
        <dbReference type="EMBL" id="KAI8031521.1"/>
    </source>
</evidence>
<gene>
    <name evidence="1" type="ORF">LOK49_LG01G03169</name>
</gene>
<dbReference type="Proteomes" id="UP001060215">
    <property type="component" value="Chromosome 1"/>
</dbReference>
<organism evidence="1 2">
    <name type="scientific">Camellia lanceoleosa</name>
    <dbReference type="NCBI Taxonomy" id="1840588"/>
    <lineage>
        <taxon>Eukaryota</taxon>
        <taxon>Viridiplantae</taxon>
        <taxon>Streptophyta</taxon>
        <taxon>Embryophyta</taxon>
        <taxon>Tracheophyta</taxon>
        <taxon>Spermatophyta</taxon>
        <taxon>Magnoliopsida</taxon>
        <taxon>eudicotyledons</taxon>
        <taxon>Gunneridae</taxon>
        <taxon>Pentapetalae</taxon>
        <taxon>asterids</taxon>
        <taxon>Ericales</taxon>
        <taxon>Theaceae</taxon>
        <taxon>Camellia</taxon>
    </lineage>
</organism>
<keyword evidence="2" id="KW-1185">Reference proteome</keyword>
<proteinExistence type="predicted"/>
<sequence>MGRFSIPIMIGFVVVLLSLWVGITEEAEYMKYNDPKQPLNVRINDLMKRMTVEEKIGQMVQIERNVASSDVMKQYFIVAYYDDNPRYWQF</sequence>